<dbReference type="CDD" id="cd05269">
    <property type="entry name" value="TMR_SDR_a"/>
    <property type="match status" value="1"/>
</dbReference>
<gene>
    <name evidence="2" type="ORF">FMM05_06245</name>
</gene>
<organism evidence="2 3">
    <name type="scientific">Flavobacterium zepuense</name>
    <dbReference type="NCBI Taxonomy" id="2593302"/>
    <lineage>
        <taxon>Bacteria</taxon>
        <taxon>Pseudomonadati</taxon>
        <taxon>Bacteroidota</taxon>
        <taxon>Flavobacteriia</taxon>
        <taxon>Flavobacteriales</taxon>
        <taxon>Flavobacteriaceae</taxon>
        <taxon>Flavobacterium</taxon>
    </lineage>
</organism>
<dbReference type="EMBL" id="VJVZ01000003">
    <property type="protein sequence ID" value="TRW25819.1"/>
    <property type="molecule type" value="Genomic_DNA"/>
</dbReference>
<evidence type="ECO:0000259" key="1">
    <source>
        <dbReference type="Pfam" id="PF05368"/>
    </source>
</evidence>
<evidence type="ECO:0000313" key="2">
    <source>
        <dbReference type="EMBL" id="TRW25819.1"/>
    </source>
</evidence>
<dbReference type="AlphaFoldDB" id="A0A552V5T8"/>
<accession>A0A552V5T8</accession>
<proteinExistence type="predicted"/>
<keyword evidence="3" id="KW-1185">Reference proteome</keyword>
<dbReference type="Gene3D" id="3.90.25.10">
    <property type="entry name" value="UDP-galactose 4-epimerase, domain 1"/>
    <property type="match status" value="1"/>
</dbReference>
<dbReference type="InterPro" id="IPR052718">
    <property type="entry name" value="NmrA-type_oxidoreductase"/>
</dbReference>
<sequence>MILVTGSTGQFGAAAVNYLLEKVDASQIAVLARDAQKAQHFADKGITVRVGDYHNYESLVAAFEGIDKILLVSSNDFNDRVGQHKNAINAAKAAGVKLIAYTSIEEKDAHNSATGILAKDHALTADYLKESGLEYILLNNSLYADVVPMFVGEQVLTNGVFFPAGDGRVPFATREDMALAAAVVLTTYGHENKEYAIANDETYSFADVAQYISEITGKEITYTSPEADVYKQVLEGAGVPEMYIWMLSGFAQAIKDGELETGNADLSKLIGKKPTTLKEYLQTVYGSK</sequence>
<evidence type="ECO:0000313" key="3">
    <source>
        <dbReference type="Proteomes" id="UP000320643"/>
    </source>
</evidence>
<reference evidence="2 3" key="1">
    <citation type="submission" date="2019-07" db="EMBL/GenBank/DDBJ databases">
        <title>Flavobacterium sp. nov., isolated from glacier ice.</title>
        <authorList>
            <person name="Liu Q."/>
            <person name="Xin Y.-H."/>
        </authorList>
    </citation>
    <scope>NUCLEOTIDE SEQUENCE [LARGE SCALE GENOMIC DNA]</scope>
    <source>
        <strain evidence="2 3">ZT4R6</strain>
    </source>
</reference>
<protein>
    <submittedName>
        <fullName evidence="2">SDR family oxidoreductase</fullName>
    </submittedName>
</protein>
<feature type="domain" description="NmrA-like" evidence="1">
    <location>
        <begin position="2"/>
        <end position="281"/>
    </location>
</feature>
<dbReference type="SUPFAM" id="SSF51735">
    <property type="entry name" value="NAD(P)-binding Rossmann-fold domains"/>
    <property type="match status" value="1"/>
</dbReference>
<dbReference type="PANTHER" id="PTHR47129">
    <property type="entry name" value="QUINONE OXIDOREDUCTASE 2"/>
    <property type="match status" value="1"/>
</dbReference>
<name>A0A552V5T8_9FLAO</name>
<dbReference type="OrthoDB" id="9780595at2"/>
<comment type="caution">
    <text evidence="2">The sequence shown here is derived from an EMBL/GenBank/DDBJ whole genome shotgun (WGS) entry which is preliminary data.</text>
</comment>
<dbReference type="Gene3D" id="3.40.50.720">
    <property type="entry name" value="NAD(P)-binding Rossmann-like Domain"/>
    <property type="match status" value="1"/>
</dbReference>
<dbReference type="RefSeq" id="WP_143372483.1">
    <property type="nucleotide sequence ID" value="NZ_VJVZ01000003.1"/>
</dbReference>
<dbReference type="PANTHER" id="PTHR47129:SF1">
    <property type="entry name" value="NMRA-LIKE DOMAIN-CONTAINING PROTEIN"/>
    <property type="match status" value="1"/>
</dbReference>
<dbReference type="InterPro" id="IPR036291">
    <property type="entry name" value="NAD(P)-bd_dom_sf"/>
</dbReference>
<dbReference type="InterPro" id="IPR008030">
    <property type="entry name" value="NmrA-like"/>
</dbReference>
<dbReference type="Proteomes" id="UP000320643">
    <property type="component" value="Unassembled WGS sequence"/>
</dbReference>
<dbReference type="Pfam" id="PF05368">
    <property type="entry name" value="NmrA"/>
    <property type="match status" value="1"/>
</dbReference>